<dbReference type="EMBL" id="PVNG01000020">
    <property type="protein sequence ID" value="PRX59412.1"/>
    <property type="molecule type" value="Genomic_DNA"/>
</dbReference>
<gene>
    <name evidence="8" type="ORF">B0I32_120185</name>
</gene>
<dbReference type="PIRSF" id="PIRSF006648">
    <property type="entry name" value="DrrB"/>
    <property type="match status" value="1"/>
</dbReference>
<evidence type="ECO:0000256" key="5">
    <source>
        <dbReference type="ARBA" id="ARBA00023251"/>
    </source>
</evidence>
<accession>A0A2T0MNE9</accession>
<dbReference type="PROSITE" id="PS51012">
    <property type="entry name" value="ABC_TM2"/>
    <property type="match status" value="1"/>
</dbReference>
<dbReference type="GO" id="GO:0140359">
    <property type="term" value="F:ABC-type transporter activity"/>
    <property type="evidence" value="ECO:0007669"/>
    <property type="project" value="InterPro"/>
</dbReference>
<comment type="caution">
    <text evidence="8">The sequence shown here is derived from an EMBL/GenBank/DDBJ whole genome shotgun (WGS) entry which is preliminary data.</text>
</comment>
<organism evidence="8 9">
    <name type="scientific">Nonomuraea fuscirosea</name>
    <dbReference type="NCBI Taxonomy" id="1291556"/>
    <lineage>
        <taxon>Bacteria</taxon>
        <taxon>Bacillati</taxon>
        <taxon>Actinomycetota</taxon>
        <taxon>Actinomycetes</taxon>
        <taxon>Streptosporangiales</taxon>
        <taxon>Streptosporangiaceae</taxon>
        <taxon>Nonomuraea</taxon>
    </lineage>
</organism>
<dbReference type="InterPro" id="IPR047817">
    <property type="entry name" value="ABC2_TM_bact-type"/>
</dbReference>
<evidence type="ECO:0000256" key="1">
    <source>
        <dbReference type="ARBA" id="ARBA00004141"/>
    </source>
</evidence>
<protein>
    <recommendedName>
        <fullName evidence="6">Transport permease protein</fullName>
    </recommendedName>
</protein>
<evidence type="ECO:0000259" key="7">
    <source>
        <dbReference type="PROSITE" id="PS51012"/>
    </source>
</evidence>
<comment type="similarity">
    <text evidence="6">Belongs to the ABC-2 integral membrane protein family.</text>
</comment>
<dbReference type="InterPro" id="IPR013525">
    <property type="entry name" value="ABC2_TM"/>
</dbReference>
<evidence type="ECO:0000256" key="2">
    <source>
        <dbReference type="ARBA" id="ARBA00022692"/>
    </source>
</evidence>
<proteinExistence type="inferred from homology"/>
<feature type="transmembrane region" description="Helical" evidence="6">
    <location>
        <begin position="169"/>
        <end position="188"/>
    </location>
</feature>
<dbReference type="InterPro" id="IPR000412">
    <property type="entry name" value="ABC_2_transport"/>
</dbReference>
<keyword evidence="2 6" id="KW-0812">Transmembrane</keyword>
<feature type="transmembrane region" description="Helical" evidence="6">
    <location>
        <begin position="21"/>
        <end position="40"/>
    </location>
</feature>
<evidence type="ECO:0000313" key="9">
    <source>
        <dbReference type="Proteomes" id="UP000238312"/>
    </source>
</evidence>
<dbReference type="PANTHER" id="PTHR43229:SF2">
    <property type="entry name" value="NODULATION PROTEIN J"/>
    <property type="match status" value="1"/>
</dbReference>
<dbReference type="AlphaFoldDB" id="A0A2T0MNE9"/>
<dbReference type="PANTHER" id="PTHR43229">
    <property type="entry name" value="NODULATION PROTEIN J"/>
    <property type="match status" value="1"/>
</dbReference>
<keyword evidence="6" id="KW-1003">Cell membrane</keyword>
<feature type="transmembrane region" description="Helical" evidence="6">
    <location>
        <begin position="222"/>
        <end position="241"/>
    </location>
</feature>
<dbReference type="PRINTS" id="PR00164">
    <property type="entry name" value="ABC2TRNSPORT"/>
</dbReference>
<dbReference type="GO" id="GO:0043190">
    <property type="term" value="C:ATP-binding cassette (ABC) transporter complex"/>
    <property type="evidence" value="ECO:0007669"/>
    <property type="project" value="InterPro"/>
</dbReference>
<name>A0A2T0MNE9_9ACTN</name>
<comment type="subcellular location">
    <subcellularLocation>
        <location evidence="6">Cell membrane</location>
        <topology evidence="6">Multi-pass membrane protein</topology>
    </subcellularLocation>
    <subcellularLocation>
        <location evidence="1">Membrane</location>
        <topology evidence="1">Multi-pass membrane protein</topology>
    </subcellularLocation>
</comment>
<evidence type="ECO:0000313" key="8">
    <source>
        <dbReference type="EMBL" id="PRX59412.1"/>
    </source>
</evidence>
<feature type="transmembrane region" description="Helical" evidence="6">
    <location>
        <begin position="135"/>
        <end position="157"/>
    </location>
</feature>
<dbReference type="RefSeq" id="WP_106248309.1">
    <property type="nucleotide sequence ID" value="NZ_PVNG01000020.1"/>
</dbReference>
<feature type="transmembrane region" description="Helical" evidence="6">
    <location>
        <begin position="60"/>
        <end position="79"/>
    </location>
</feature>
<keyword evidence="6" id="KW-0813">Transport</keyword>
<evidence type="ECO:0000256" key="4">
    <source>
        <dbReference type="ARBA" id="ARBA00023136"/>
    </source>
</evidence>
<dbReference type="OrthoDB" id="9255971at2"/>
<keyword evidence="4 6" id="KW-0472">Membrane</keyword>
<evidence type="ECO:0000256" key="6">
    <source>
        <dbReference type="RuleBase" id="RU361157"/>
    </source>
</evidence>
<evidence type="ECO:0000256" key="3">
    <source>
        <dbReference type="ARBA" id="ARBA00022989"/>
    </source>
</evidence>
<sequence length="249" mass="26715">MIRHTALFTGYELKKSFSNPIWPLFGLMQPVLYLLMFAPLLKSLTPGGTTVDALRMFTPASMMMIAVFGSLFSGFGLIAELRNGSLERYAVSPAWRPAIVLGRVAKDMVVLVVQAVLVLIGAAAMGVRIGAVELVLVLLLMAATGLFASGLSQGLALTVRDENGMSQTLNLFLLPIMLLAGLFVPISFAPDWMKFLAPVNPLYHAVEAGRALFDGRLGDPSIPIAFGVFVVLAVLTTMWSMRSLGKIAG</sequence>
<keyword evidence="3 6" id="KW-1133">Transmembrane helix</keyword>
<dbReference type="InterPro" id="IPR051784">
    <property type="entry name" value="Nod_factor_ABC_transporter"/>
</dbReference>
<dbReference type="Proteomes" id="UP000238312">
    <property type="component" value="Unassembled WGS sequence"/>
</dbReference>
<feature type="transmembrane region" description="Helical" evidence="6">
    <location>
        <begin position="108"/>
        <end position="129"/>
    </location>
</feature>
<feature type="domain" description="ABC transmembrane type-2" evidence="7">
    <location>
        <begin position="21"/>
        <end position="247"/>
    </location>
</feature>
<dbReference type="GO" id="GO:0046677">
    <property type="term" value="P:response to antibiotic"/>
    <property type="evidence" value="ECO:0007669"/>
    <property type="project" value="UniProtKB-KW"/>
</dbReference>
<dbReference type="Pfam" id="PF01061">
    <property type="entry name" value="ABC2_membrane"/>
    <property type="match status" value="1"/>
</dbReference>
<keyword evidence="5" id="KW-0046">Antibiotic resistance</keyword>
<reference evidence="8 9" key="1">
    <citation type="submission" date="2018-03" db="EMBL/GenBank/DDBJ databases">
        <title>Genomic Encyclopedia of Type Strains, Phase III (KMG-III): the genomes of soil and plant-associated and newly described type strains.</title>
        <authorList>
            <person name="Whitman W."/>
        </authorList>
    </citation>
    <scope>NUCLEOTIDE SEQUENCE [LARGE SCALE GENOMIC DNA]</scope>
    <source>
        <strain evidence="8 9">CGMCC 4.7104</strain>
    </source>
</reference>
<keyword evidence="9" id="KW-1185">Reference proteome</keyword>